<dbReference type="GO" id="GO:0043531">
    <property type="term" value="F:ADP binding"/>
    <property type="evidence" value="ECO:0007669"/>
    <property type="project" value="InterPro"/>
</dbReference>
<evidence type="ECO:0000259" key="10">
    <source>
        <dbReference type="Pfam" id="PF23598"/>
    </source>
</evidence>
<dbReference type="SUPFAM" id="SSF52540">
    <property type="entry name" value="P-loop containing nucleoside triphosphate hydrolases"/>
    <property type="match status" value="1"/>
</dbReference>
<dbReference type="FunFam" id="1.10.10.10:FF:000322">
    <property type="entry name" value="Probable disease resistance protein At1g63360"/>
    <property type="match status" value="1"/>
</dbReference>
<dbReference type="AlphaFoldDB" id="A0AAD8WXJ4"/>
<evidence type="ECO:0000313" key="11">
    <source>
        <dbReference type="EMBL" id="KAK1684662.1"/>
    </source>
</evidence>
<name>A0AAD8WXJ4_LOLMU</name>
<dbReference type="Gene3D" id="1.10.8.430">
    <property type="entry name" value="Helical domain of apoptotic protease-activating factors"/>
    <property type="match status" value="1"/>
</dbReference>
<comment type="caution">
    <text evidence="11">The sequence shown here is derived from an EMBL/GenBank/DDBJ whole genome shotgun (WGS) entry which is preliminary data.</text>
</comment>
<keyword evidence="2" id="KW-0433">Leucine-rich repeat</keyword>
<dbReference type="InterPro" id="IPR055414">
    <property type="entry name" value="LRR_R13L4/SHOC2-like"/>
</dbReference>
<evidence type="ECO:0000259" key="8">
    <source>
        <dbReference type="Pfam" id="PF18052"/>
    </source>
</evidence>
<feature type="domain" description="Disease resistance R13L4/SHOC-2-like LRR" evidence="10">
    <location>
        <begin position="559"/>
        <end position="921"/>
    </location>
</feature>
<keyword evidence="12" id="KW-1185">Reference proteome</keyword>
<feature type="domain" description="Disease resistance protein winged helix" evidence="9">
    <location>
        <begin position="436"/>
        <end position="508"/>
    </location>
</feature>
<dbReference type="InterPro" id="IPR038005">
    <property type="entry name" value="RX-like_CC"/>
</dbReference>
<dbReference type="InterPro" id="IPR002182">
    <property type="entry name" value="NB-ARC"/>
</dbReference>
<gene>
    <name evidence="11" type="ORF">QYE76_045510</name>
</gene>
<sequence length="929" mass="105312">MRPLLGKLGQLLSDEYNLSTKVKKGVSSLTTELTMMEAALLKVAEVPRDQLDNQVRIWAGRVRELSYEMEDTVDAFMIRLAESADGELPTMKNRVKKIMKKTTRLFRKGKDLHQISDAIEEAQDLAKQLGELRQRYGLEMHDLSAAAASVIDPRLMAMYKDVTELVGVDGTRDELVEMLIGCEDWKKQQLKVVSVVGFGGLGKTTLAKAVYEKIKVQFDCGAFVSVSQSPDLKRVFKDMIYELDKNKYGEIHRTARGEKQLLDELIEILKNKRYLIVIDDIWDEKVWGLINCAFSLNSLGSRLITTTRKVNVSEACTSSSTEDKIYKMKPLSDDDSQRLFYRRIFQGKTGCPHELEQVSRGILKKCGGVPLAIITIASLLASNQKIKTKDQWYVLLNSIGRGLVEGDSLEEMQRILSFSYYDLPPHLKICLLYLSIFPEDYEISRDRLIWMWIAEGFVQPNKQGTKMFELGEGYFNELVNRNMIQPVDINVEGRASACRVHDMVLDLICSLSTEENFVTILDGIQRSTPNSQSKIRRLSLQNGMEDTFVSQLATTSMTHLRSVTLFEPATNVMPSLSRFGVIRVLDLGDCKMSESWYKINLKYIGNLLHLRYLGLVQLSIKELPVEIGKLKYLQMLDLSGCFIDELPSSVILLKHLLVMRIGYDTKMPIGLGKLVSLQELAYLLVNSNNQNNAKELGHLTELRVLEILWGELDGSLEKVMVESLSNLRKLHTLRIGDYSSEDRMIMLDGWVPAPKLRRFTSEVMFSTLPKWINSSLLPLLSTLHIRVDELQLKDIQLIGRLPALLDLWLGAEGGVRIKVAPEESLVVTADSFPCMKCCTFYSLQILPSMFPPGAMPMVQFIRFTVNAWNMGDAELDLDMENLPLLERVEVDLRHKGPSAAVEEAEAALRLAADVHPNRPTLLIHKFYFY</sequence>
<dbReference type="GO" id="GO:0009626">
    <property type="term" value="P:plant-type hypersensitive response"/>
    <property type="evidence" value="ECO:0007669"/>
    <property type="project" value="UniProtKB-ARBA"/>
</dbReference>
<evidence type="ECO:0000259" key="7">
    <source>
        <dbReference type="Pfam" id="PF00931"/>
    </source>
</evidence>
<dbReference type="InterPro" id="IPR027417">
    <property type="entry name" value="P-loop_NTPase"/>
</dbReference>
<dbReference type="Gene3D" id="1.10.10.10">
    <property type="entry name" value="Winged helix-like DNA-binding domain superfamily/Winged helix DNA-binding domain"/>
    <property type="match status" value="1"/>
</dbReference>
<dbReference type="InterPro" id="IPR044974">
    <property type="entry name" value="Disease_R_plants"/>
</dbReference>
<accession>A0AAD8WXJ4</accession>
<evidence type="ECO:0000256" key="5">
    <source>
        <dbReference type="ARBA" id="ARBA00022821"/>
    </source>
</evidence>
<comment type="similarity">
    <text evidence="1">Belongs to the disease resistance NB-LRR family.</text>
</comment>
<keyword evidence="6" id="KW-0175">Coiled coil</keyword>
<reference evidence="11" key="1">
    <citation type="submission" date="2023-07" db="EMBL/GenBank/DDBJ databases">
        <title>A chromosome-level genome assembly of Lolium multiflorum.</title>
        <authorList>
            <person name="Chen Y."/>
            <person name="Copetti D."/>
            <person name="Kolliker R."/>
            <person name="Studer B."/>
        </authorList>
    </citation>
    <scope>NUCLEOTIDE SEQUENCE</scope>
    <source>
        <strain evidence="11">02402/16</strain>
        <tissue evidence="11">Leaf</tissue>
    </source>
</reference>
<keyword evidence="4" id="KW-0547">Nucleotide-binding</keyword>
<dbReference type="PANTHER" id="PTHR23155:SF1116">
    <property type="entry name" value="OS12G0273300 PROTEIN"/>
    <property type="match status" value="1"/>
</dbReference>
<dbReference type="Gene3D" id="3.40.50.300">
    <property type="entry name" value="P-loop containing nucleotide triphosphate hydrolases"/>
    <property type="match status" value="1"/>
</dbReference>
<dbReference type="Pfam" id="PF23598">
    <property type="entry name" value="LRR_14"/>
    <property type="match status" value="1"/>
</dbReference>
<evidence type="ECO:0000256" key="2">
    <source>
        <dbReference type="ARBA" id="ARBA00022614"/>
    </source>
</evidence>
<dbReference type="InterPro" id="IPR032675">
    <property type="entry name" value="LRR_dom_sf"/>
</dbReference>
<dbReference type="InterPro" id="IPR036388">
    <property type="entry name" value="WH-like_DNA-bd_sf"/>
</dbReference>
<protein>
    <submittedName>
        <fullName evidence="11">Uncharacterized protein</fullName>
    </submittedName>
</protein>
<dbReference type="GO" id="GO:0042742">
    <property type="term" value="P:defense response to bacterium"/>
    <property type="evidence" value="ECO:0007669"/>
    <property type="project" value="UniProtKB-ARBA"/>
</dbReference>
<dbReference type="Proteomes" id="UP001231189">
    <property type="component" value="Unassembled WGS sequence"/>
</dbReference>
<evidence type="ECO:0000256" key="1">
    <source>
        <dbReference type="ARBA" id="ARBA00008894"/>
    </source>
</evidence>
<dbReference type="Pfam" id="PF23559">
    <property type="entry name" value="WHD_DRP"/>
    <property type="match status" value="1"/>
</dbReference>
<dbReference type="EMBL" id="JAUUTY010000002">
    <property type="protein sequence ID" value="KAK1684662.1"/>
    <property type="molecule type" value="Genomic_DNA"/>
</dbReference>
<dbReference type="InterPro" id="IPR042197">
    <property type="entry name" value="Apaf_helical"/>
</dbReference>
<dbReference type="InterPro" id="IPR041118">
    <property type="entry name" value="Rx_N"/>
</dbReference>
<dbReference type="PRINTS" id="PR00364">
    <property type="entry name" value="DISEASERSIST"/>
</dbReference>
<dbReference type="FunFam" id="3.40.50.300:FF:001091">
    <property type="entry name" value="Probable disease resistance protein At1g61300"/>
    <property type="match status" value="1"/>
</dbReference>
<dbReference type="PANTHER" id="PTHR23155">
    <property type="entry name" value="DISEASE RESISTANCE PROTEIN RP"/>
    <property type="match status" value="1"/>
</dbReference>
<feature type="domain" description="Disease resistance N-terminal" evidence="8">
    <location>
        <begin position="1"/>
        <end position="84"/>
    </location>
</feature>
<organism evidence="11 12">
    <name type="scientific">Lolium multiflorum</name>
    <name type="common">Italian ryegrass</name>
    <name type="synonym">Lolium perenne subsp. multiflorum</name>
    <dbReference type="NCBI Taxonomy" id="4521"/>
    <lineage>
        <taxon>Eukaryota</taxon>
        <taxon>Viridiplantae</taxon>
        <taxon>Streptophyta</taxon>
        <taxon>Embryophyta</taxon>
        <taxon>Tracheophyta</taxon>
        <taxon>Spermatophyta</taxon>
        <taxon>Magnoliopsida</taxon>
        <taxon>Liliopsida</taxon>
        <taxon>Poales</taxon>
        <taxon>Poaceae</taxon>
        <taxon>BOP clade</taxon>
        <taxon>Pooideae</taxon>
        <taxon>Poodae</taxon>
        <taxon>Poeae</taxon>
        <taxon>Poeae Chloroplast Group 2 (Poeae type)</taxon>
        <taxon>Loliodinae</taxon>
        <taxon>Loliinae</taxon>
        <taxon>Lolium</taxon>
    </lineage>
</organism>
<keyword evidence="3" id="KW-0677">Repeat</keyword>
<evidence type="ECO:0000259" key="9">
    <source>
        <dbReference type="Pfam" id="PF23559"/>
    </source>
</evidence>
<dbReference type="CDD" id="cd14798">
    <property type="entry name" value="RX-CC_like"/>
    <property type="match status" value="1"/>
</dbReference>
<dbReference type="GO" id="GO:0002758">
    <property type="term" value="P:innate immune response-activating signaling pathway"/>
    <property type="evidence" value="ECO:0007669"/>
    <property type="project" value="UniProtKB-ARBA"/>
</dbReference>
<dbReference type="Pfam" id="PF18052">
    <property type="entry name" value="Rx_N"/>
    <property type="match status" value="1"/>
</dbReference>
<evidence type="ECO:0000256" key="6">
    <source>
        <dbReference type="ARBA" id="ARBA00023054"/>
    </source>
</evidence>
<dbReference type="Gene3D" id="1.20.5.4130">
    <property type="match status" value="1"/>
</dbReference>
<evidence type="ECO:0000313" key="12">
    <source>
        <dbReference type="Proteomes" id="UP001231189"/>
    </source>
</evidence>
<evidence type="ECO:0000256" key="4">
    <source>
        <dbReference type="ARBA" id="ARBA00022741"/>
    </source>
</evidence>
<keyword evidence="5" id="KW-0611">Plant defense</keyword>
<feature type="domain" description="NB-ARC" evidence="7">
    <location>
        <begin position="186"/>
        <end position="348"/>
    </location>
</feature>
<proteinExistence type="inferred from homology"/>
<dbReference type="InterPro" id="IPR058922">
    <property type="entry name" value="WHD_DRP"/>
</dbReference>
<evidence type="ECO:0000256" key="3">
    <source>
        <dbReference type="ARBA" id="ARBA00022737"/>
    </source>
</evidence>
<dbReference type="SUPFAM" id="SSF52058">
    <property type="entry name" value="L domain-like"/>
    <property type="match status" value="1"/>
</dbReference>
<dbReference type="Pfam" id="PF00931">
    <property type="entry name" value="NB-ARC"/>
    <property type="match status" value="1"/>
</dbReference>
<dbReference type="Gene3D" id="3.80.10.10">
    <property type="entry name" value="Ribonuclease Inhibitor"/>
    <property type="match status" value="1"/>
</dbReference>